<reference evidence="2 3" key="1">
    <citation type="journal article" date="2014" name="Genome Announc.">
        <title>Draft genome sequences of the altered schaedler flora, a defined bacterial community from gnotobiotic mice.</title>
        <authorList>
            <person name="Wannemuehler M.J."/>
            <person name="Overstreet A.M."/>
            <person name="Ward D.V."/>
            <person name="Phillips G.J."/>
        </authorList>
    </citation>
    <scope>NUCLEOTIDE SEQUENCE [LARGE SCALE GENOMIC DNA]</scope>
    <source>
        <strain evidence="2 3">ASF492</strain>
    </source>
</reference>
<comment type="caution">
    <text evidence="2">The sequence shown here is derived from an EMBL/GenBank/DDBJ whole genome shotgun (WGS) entry which is preliminary data.</text>
</comment>
<evidence type="ECO:0000256" key="1">
    <source>
        <dbReference type="SAM" id="MobiDB-lite"/>
    </source>
</evidence>
<proteinExistence type="predicted"/>
<organism evidence="2 3">
    <name type="scientific">Eubacterium plexicaudatum ASF492</name>
    <dbReference type="NCBI Taxonomy" id="1235802"/>
    <lineage>
        <taxon>Bacteria</taxon>
        <taxon>Bacillati</taxon>
        <taxon>Bacillota</taxon>
        <taxon>Clostridia</taxon>
        <taxon>Eubacteriales</taxon>
        <taxon>Eubacteriaceae</taxon>
        <taxon>Eubacterium</taxon>
    </lineage>
</organism>
<dbReference type="PATRIC" id="fig|1235802.3.peg.402"/>
<sequence>MGKLIIDGNKVYTVDEACMKKKNLTLTQIQQKETGETFGQRKPQPRHSRR</sequence>
<dbReference type="Proteomes" id="UP000012589">
    <property type="component" value="Unassembled WGS sequence"/>
</dbReference>
<accession>N2BKG6</accession>
<protein>
    <submittedName>
        <fullName evidence="2">Uncharacterized protein</fullName>
    </submittedName>
</protein>
<evidence type="ECO:0000313" key="2">
    <source>
        <dbReference type="EMBL" id="EMZ37314.1"/>
    </source>
</evidence>
<gene>
    <name evidence="2" type="ORF">C823_00380</name>
</gene>
<dbReference type="HOGENOM" id="CLU_215274_0_0_9"/>
<keyword evidence="3" id="KW-1185">Reference proteome</keyword>
<dbReference type="AlphaFoldDB" id="N2BKG6"/>
<feature type="region of interest" description="Disordered" evidence="1">
    <location>
        <begin position="29"/>
        <end position="50"/>
    </location>
</feature>
<evidence type="ECO:0000313" key="3">
    <source>
        <dbReference type="Proteomes" id="UP000012589"/>
    </source>
</evidence>
<name>N2BKG6_9FIRM</name>
<dbReference type="EMBL" id="AQFT01000012">
    <property type="protein sequence ID" value="EMZ37314.1"/>
    <property type="molecule type" value="Genomic_DNA"/>
</dbReference>